<keyword evidence="3" id="KW-0540">Nuclease</keyword>
<evidence type="ECO:0000256" key="3">
    <source>
        <dbReference type="ARBA" id="ARBA00022722"/>
    </source>
</evidence>
<evidence type="ECO:0000256" key="6">
    <source>
        <dbReference type="ARBA" id="ARBA00022759"/>
    </source>
</evidence>
<dbReference type="PROSITE" id="PS51192">
    <property type="entry name" value="HELICASE_ATP_BIND_1"/>
    <property type="match status" value="1"/>
</dbReference>
<gene>
    <name evidence="12" type="ORF">dnl_34740</name>
</gene>
<evidence type="ECO:0000313" key="13">
    <source>
        <dbReference type="Proteomes" id="UP000663720"/>
    </source>
</evidence>
<evidence type="ECO:0000256" key="2">
    <source>
        <dbReference type="ARBA" id="ARBA00008598"/>
    </source>
</evidence>
<comment type="function">
    <text evidence="10">Subunit R is required for both nuclease and ATPase activities, but not for modification.</text>
</comment>
<keyword evidence="5 10" id="KW-0680">Restriction system</keyword>
<dbReference type="AlphaFoldDB" id="A0A975B9C6"/>
<evidence type="ECO:0000256" key="7">
    <source>
        <dbReference type="ARBA" id="ARBA00022801"/>
    </source>
</evidence>
<dbReference type="GO" id="GO:0003677">
    <property type="term" value="F:DNA binding"/>
    <property type="evidence" value="ECO:0007669"/>
    <property type="project" value="UniProtKB-KW"/>
</dbReference>
<evidence type="ECO:0000256" key="9">
    <source>
        <dbReference type="ARBA" id="ARBA00023125"/>
    </source>
</evidence>
<evidence type="ECO:0000256" key="8">
    <source>
        <dbReference type="ARBA" id="ARBA00022840"/>
    </source>
</evidence>
<dbReference type="InterPro" id="IPR055180">
    <property type="entry name" value="HsdR_RecA-like_helicase_dom_2"/>
</dbReference>
<comment type="catalytic activity">
    <reaction evidence="1 10">
        <text>Endonucleolytic cleavage of DNA to give random double-stranded fragments with terminal 5'-phosphates, ATP is simultaneously hydrolyzed.</text>
        <dbReference type="EC" id="3.1.21.3"/>
    </reaction>
</comment>
<dbReference type="KEGG" id="dli:dnl_34740"/>
<dbReference type="EMBL" id="CP061799">
    <property type="protein sequence ID" value="QTA81143.1"/>
    <property type="molecule type" value="Genomic_DNA"/>
</dbReference>
<dbReference type="Pfam" id="PF18766">
    <property type="entry name" value="SWI2_SNF2"/>
    <property type="match status" value="1"/>
</dbReference>
<keyword evidence="4 10" id="KW-0547">Nucleotide-binding</keyword>
<sequence>MDLTEDAIEQNLLSLLKTRGYRHFHGSELDRPFDSVVLEKPFKTALERLNPKLPESALTEAFNQVVHLGAGDLMTSNEKFHQMMTDGVTVEHFKKGETIGLQIKIIDFNQPENNDFWAVNQFVIKENNQSKRLDTVLFVNGLPLAVIELKSAVSEKATLQRAYTQIQNYKTAVPSIFQYNALCVISDGIDAGTSSISAPFSRYLAWKSPKKKENDILPKLQILAERMLDKSVLLKLIRFNTVFESEEVKDEKTGLLSLVKVKKIAAYHQFYLVEKAVKSTLRAIKKTKNTAIAENPADYGLPSVQDQPEGDGKIGVVWHTQGSGKSLSMVFYAGHLVVEPAMKNPTLVILTDRNDLDDQLFSTFSSCASLLRQKPLQAESREHMKELLKVTGGGIVFTTIQKFYPDNGSSIFETLSERSNIVVIADEAHRSQYGFTGRVDKDGIIKYGNAKHLRDALPNASFIGFTGTPIEKEDRDTQKVFGSYIDIYDIAQAVEDGATVPLSYESRLVKIKFNKEIKDKIDELVEDIEGASEEQLEKAKKKNARINAVIGHPERLKDIAKDIVNHFEARQAVFEGKAMIICMTRQIAVDLYNKIIQLRPEWHSRDLDKGMIKVVMTSSSDDPAGFQPHNTNKKDRQLLAVRLKDSLDELKLVIVQSMWLTGFDAPPLHTLYIDKKMQGAALMQAIARANRVYKDKPGGLIVDYIGIGQDLRNAMKNYTDSGGKGSAAPDIKEIISAMSAKLEVVRQMFHGFNYGQYFKAPTNEKLKILLAAQNFILKNEKLKERFQTAMTTLSRLYVMSVPSPETGEIKDEMAFFQAVKSRISKFAPGSGKTDFQVNTAIRQIVDHALSSDGVVDIFKAAGINKPSLDILSEEFLLEVKNMEHENLAFELLKKILNEEVQIRKRKNTVQGRKFSEMLSSTIKRYHNSQIDTAQVIKELSEIAREMRLEDHKAEELGLTPEEYAFYSILSENSSTRHLEDHKMKELIHLIVDIIRRNATVDWEKRSDVKARLRLLVKKVLMRYGYPPDVARIEADRVLEQSELFAGELHGQTPWHKK</sequence>
<comment type="subunit">
    <text evidence="10">The type I restriction/modification system is composed of three polypeptides R, M and S.</text>
</comment>
<dbReference type="GO" id="GO:0005524">
    <property type="term" value="F:ATP binding"/>
    <property type="evidence" value="ECO:0007669"/>
    <property type="project" value="UniProtKB-KW"/>
</dbReference>
<dbReference type="InterPro" id="IPR021810">
    <property type="entry name" value="T1RH-like_C"/>
</dbReference>
<name>A0A975B9C6_9BACT</name>
<accession>A0A975B9C6</accession>
<dbReference type="Pfam" id="PF22679">
    <property type="entry name" value="T1R_D3-like"/>
    <property type="match status" value="1"/>
</dbReference>
<feature type="domain" description="Helicase ATP-binding" evidence="11">
    <location>
        <begin position="306"/>
        <end position="487"/>
    </location>
</feature>
<evidence type="ECO:0000256" key="1">
    <source>
        <dbReference type="ARBA" id="ARBA00000851"/>
    </source>
</evidence>
<dbReference type="CDD" id="cd22332">
    <property type="entry name" value="HsdR_N"/>
    <property type="match status" value="1"/>
</dbReference>
<dbReference type="SUPFAM" id="SSF52540">
    <property type="entry name" value="P-loop containing nucleoside triphosphate hydrolases"/>
    <property type="match status" value="2"/>
</dbReference>
<dbReference type="Pfam" id="PF04313">
    <property type="entry name" value="HSDR_N"/>
    <property type="match status" value="1"/>
</dbReference>
<evidence type="ECO:0000256" key="4">
    <source>
        <dbReference type="ARBA" id="ARBA00022741"/>
    </source>
</evidence>
<reference evidence="12" key="1">
    <citation type="journal article" date="2021" name="Microb. Physiol.">
        <title>Proteogenomic Insights into the Physiology of Marine, Sulfate-Reducing, Filamentous Desulfonema limicola and Desulfonema magnum.</title>
        <authorList>
            <person name="Schnaars V."/>
            <person name="Wohlbrand L."/>
            <person name="Scheve S."/>
            <person name="Hinrichs C."/>
            <person name="Reinhardt R."/>
            <person name="Rabus R."/>
        </authorList>
    </citation>
    <scope>NUCLEOTIDE SEQUENCE</scope>
    <source>
        <strain evidence="12">5ac10</strain>
    </source>
</reference>
<evidence type="ECO:0000256" key="5">
    <source>
        <dbReference type="ARBA" id="ARBA00022747"/>
    </source>
</evidence>
<evidence type="ECO:0000259" key="11">
    <source>
        <dbReference type="PROSITE" id="PS51192"/>
    </source>
</evidence>
<proteinExistence type="inferred from homology"/>
<evidence type="ECO:0000313" key="12">
    <source>
        <dbReference type="EMBL" id="QTA81143.1"/>
    </source>
</evidence>
<keyword evidence="9 10" id="KW-0238">DNA-binding</keyword>
<dbReference type="InterPro" id="IPR014001">
    <property type="entry name" value="Helicase_ATP-bd"/>
</dbReference>
<evidence type="ECO:0000256" key="10">
    <source>
        <dbReference type="RuleBase" id="RU364115"/>
    </source>
</evidence>
<dbReference type="Gene3D" id="3.90.1570.50">
    <property type="match status" value="1"/>
</dbReference>
<dbReference type="EC" id="3.1.21.3" evidence="10"/>
<dbReference type="PANTHER" id="PTHR30195:SF15">
    <property type="entry name" value="TYPE I RESTRICTION ENZYME HINDI ENDONUCLEASE SUBUNIT"/>
    <property type="match status" value="1"/>
</dbReference>
<dbReference type="NCBIfam" id="TIGR00348">
    <property type="entry name" value="hsdR"/>
    <property type="match status" value="1"/>
</dbReference>
<dbReference type="Pfam" id="PF11867">
    <property type="entry name" value="T1RH-like_C"/>
    <property type="match status" value="1"/>
</dbReference>
<dbReference type="GO" id="GO:0009035">
    <property type="term" value="F:type I site-specific deoxyribonuclease activity"/>
    <property type="evidence" value="ECO:0007669"/>
    <property type="project" value="UniProtKB-EC"/>
</dbReference>
<organism evidence="12 13">
    <name type="scientific">Desulfonema limicola</name>
    <dbReference type="NCBI Taxonomy" id="45656"/>
    <lineage>
        <taxon>Bacteria</taxon>
        <taxon>Pseudomonadati</taxon>
        <taxon>Thermodesulfobacteriota</taxon>
        <taxon>Desulfobacteria</taxon>
        <taxon>Desulfobacterales</taxon>
        <taxon>Desulfococcaceae</taxon>
        <taxon>Desulfonema</taxon>
    </lineage>
</organism>
<dbReference type="CDD" id="cd18030">
    <property type="entry name" value="DEXHc_RE_I_HsdR"/>
    <property type="match status" value="1"/>
</dbReference>
<dbReference type="InterPro" id="IPR007409">
    <property type="entry name" value="Restrct_endonuc_type1_HsdR_N"/>
</dbReference>
<dbReference type="InterPro" id="IPR051268">
    <property type="entry name" value="Type-I_R_enzyme_R_subunit"/>
</dbReference>
<comment type="similarity">
    <text evidence="2 10">Belongs to the HsdR family.</text>
</comment>
<dbReference type="InterPro" id="IPR027417">
    <property type="entry name" value="P-loop_NTPase"/>
</dbReference>
<dbReference type="GO" id="GO:0009307">
    <property type="term" value="P:DNA restriction-modification system"/>
    <property type="evidence" value="ECO:0007669"/>
    <property type="project" value="UniProtKB-KW"/>
</dbReference>
<keyword evidence="8 10" id="KW-0067">ATP-binding</keyword>
<keyword evidence="6 12" id="KW-0255">Endonuclease</keyword>
<dbReference type="InterPro" id="IPR040980">
    <property type="entry name" value="SWI2_SNF2"/>
</dbReference>
<dbReference type="SMART" id="SM00487">
    <property type="entry name" value="DEXDc"/>
    <property type="match status" value="1"/>
</dbReference>
<dbReference type="Proteomes" id="UP000663720">
    <property type="component" value="Chromosome"/>
</dbReference>
<keyword evidence="13" id="KW-1185">Reference proteome</keyword>
<dbReference type="InterPro" id="IPR004473">
    <property type="entry name" value="Restrct_endonuc_typeI_HsdR"/>
</dbReference>
<dbReference type="Gene3D" id="3.40.50.300">
    <property type="entry name" value="P-loop containing nucleotide triphosphate hydrolases"/>
    <property type="match status" value="2"/>
</dbReference>
<dbReference type="REBASE" id="468786">
    <property type="entry name" value="Dli5ac10ORF34770P"/>
</dbReference>
<protein>
    <recommendedName>
        <fullName evidence="10">Type I restriction enzyme endonuclease subunit</fullName>
        <shortName evidence="10">R protein</shortName>
        <ecNumber evidence="10">3.1.21.3</ecNumber>
    </recommendedName>
</protein>
<dbReference type="PANTHER" id="PTHR30195">
    <property type="entry name" value="TYPE I SITE-SPECIFIC DEOXYRIBONUCLEASE PROTEIN SUBUNIT M AND R"/>
    <property type="match status" value="1"/>
</dbReference>
<keyword evidence="7 10" id="KW-0378">Hydrolase</keyword>
<dbReference type="CDD" id="cd18800">
    <property type="entry name" value="SF2_C_EcoR124I-like"/>
    <property type="match status" value="1"/>
</dbReference>
<dbReference type="RefSeq" id="WP_207687211.1">
    <property type="nucleotide sequence ID" value="NZ_CP061799.1"/>
</dbReference>